<keyword evidence="1" id="KW-0812">Transmembrane</keyword>
<sequence>MSDNAQLARTGTAGAVVIGGAVVTGWWLLAVAVTVVAVGAITIRLAFRPGRNAGQR</sequence>
<gene>
    <name evidence="2" type="ORF">ACFU0X_24520</name>
</gene>
<accession>A0ABW6JP52</accession>
<evidence type="ECO:0000313" key="3">
    <source>
        <dbReference type="Proteomes" id="UP001600650"/>
    </source>
</evidence>
<dbReference type="RefSeq" id="WP_381727757.1">
    <property type="nucleotide sequence ID" value="NZ_JBHVBU010000081.1"/>
</dbReference>
<evidence type="ECO:0008006" key="4">
    <source>
        <dbReference type="Google" id="ProtNLM"/>
    </source>
</evidence>
<dbReference type="Proteomes" id="UP001600650">
    <property type="component" value="Unassembled WGS sequence"/>
</dbReference>
<name>A0ABW6JP52_STRCE</name>
<evidence type="ECO:0000256" key="1">
    <source>
        <dbReference type="SAM" id="Phobius"/>
    </source>
</evidence>
<reference evidence="2 3" key="1">
    <citation type="submission" date="2024-09" db="EMBL/GenBank/DDBJ databases">
        <title>The Natural Products Discovery Center: Release of the First 8490 Sequenced Strains for Exploring Actinobacteria Biosynthetic Diversity.</title>
        <authorList>
            <person name="Kalkreuter E."/>
            <person name="Kautsar S.A."/>
            <person name="Yang D."/>
            <person name="Bader C.D."/>
            <person name="Teijaro C.N."/>
            <person name="Fluegel L."/>
            <person name="Davis C.M."/>
            <person name="Simpson J.R."/>
            <person name="Lauterbach L."/>
            <person name="Steele A.D."/>
            <person name="Gui C."/>
            <person name="Meng S."/>
            <person name="Li G."/>
            <person name="Viehrig K."/>
            <person name="Ye F."/>
            <person name="Su P."/>
            <person name="Kiefer A.F."/>
            <person name="Nichols A."/>
            <person name="Cepeda A.J."/>
            <person name="Yan W."/>
            <person name="Fan B."/>
            <person name="Jiang Y."/>
            <person name="Adhikari A."/>
            <person name="Zheng C.-J."/>
            <person name="Schuster L."/>
            <person name="Cowan T.M."/>
            <person name="Smanski M.J."/>
            <person name="Chevrette M.G."/>
            <person name="De Carvalho L.P.S."/>
            <person name="Shen B."/>
        </authorList>
    </citation>
    <scope>NUCLEOTIDE SEQUENCE [LARGE SCALE GENOMIC DNA]</scope>
    <source>
        <strain evidence="2 3">NPDC057399</strain>
    </source>
</reference>
<proteinExistence type="predicted"/>
<keyword evidence="3" id="KW-1185">Reference proteome</keyword>
<evidence type="ECO:0000313" key="2">
    <source>
        <dbReference type="EMBL" id="MFE7966162.1"/>
    </source>
</evidence>
<comment type="caution">
    <text evidence="2">The sequence shown here is derived from an EMBL/GenBank/DDBJ whole genome shotgun (WGS) entry which is preliminary data.</text>
</comment>
<keyword evidence="1" id="KW-1133">Transmembrane helix</keyword>
<organism evidence="2 3">
    <name type="scientific">Streptomyces cellulosae</name>
    <dbReference type="NCBI Taxonomy" id="1968"/>
    <lineage>
        <taxon>Bacteria</taxon>
        <taxon>Bacillati</taxon>
        <taxon>Actinomycetota</taxon>
        <taxon>Actinomycetes</taxon>
        <taxon>Kitasatosporales</taxon>
        <taxon>Streptomycetaceae</taxon>
        <taxon>Streptomyces</taxon>
    </lineage>
</organism>
<feature type="transmembrane region" description="Helical" evidence="1">
    <location>
        <begin position="26"/>
        <end position="47"/>
    </location>
</feature>
<protein>
    <recommendedName>
        <fullName evidence="4">Peptidase</fullName>
    </recommendedName>
</protein>
<dbReference type="EMBL" id="JBHVBU010000081">
    <property type="protein sequence ID" value="MFE7966162.1"/>
    <property type="molecule type" value="Genomic_DNA"/>
</dbReference>
<keyword evidence="1" id="KW-0472">Membrane</keyword>